<evidence type="ECO:0000256" key="1">
    <source>
        <dbReference type="SAM" id="Phobius"/>
    </source>
</evidence>
<keyword evidence="3" id="KW-1185">Reference proteome</keyword>
<keyword evidence="1" id="KW-0812">Transmembrane</keyword>
<evidence type="ECO:0000313" key="2">
    <source>
        <dbReference type="EMBL" id="KHD05316.1"/>
    </source>
</evidence>
<keyword evidence="1" id="KW-0472">Membrane</keyword>
<dbReference type="InterPro" id="IPR054636">
    <property type="entry name" value="CydP"/>
</dbReference>
<gene>
    <name evidence="2" type="ORF">PN36_09935</name>
</gene>
<accession>A0A0A6PH37</accession>
<proteinExistence type="predicted"/>
<sequence>MKLAIKLPFWRSPLVRELALVLLMKLVIIYFLKVTFFNEPVAVSWVAPDIDQVLYLTKP</sequence>
<name>A0A0A6PH37_9GAMM</name>
<dbReference type="EMBL" id="JSZA02000030">
    <property type="protein sequence ID" value="KHD05316.1"/>
    <property type="molecule type" value="Genomic_DNA"/>
</dbReference>
<dbReference type="AlphaFoldDB" id="A0A0A6PH37"/>
<keyword evidence="1" id="KW-1133">Transmembrane helix</keyword>
<dbReference type="Proteomes" id="UP000030428">
    <property type="component" value="Unassembled WGS sequence"/>
</dbReference>
<protein>
    <submittedName>
        <fullName evidence="2">Uncharacterized protein</fullName>
    </submittedName>
</protein>
<evidence type="ECO:0000313" key="3">
    <source>
        <dbReference type="Proteomes" id="UP000030428"/>
    </source>
</evidence>
<reference evidence="2 3" key="1">
    <citation type="journal article" date="2016" name="Front. Microbiol.">
        <title>Single-Cell (Meta-)Genomics of a Dimorphic Candidatus Thiomargarita nelsonii Reveals Genomic Plasticity.</title>
        <authorList>
            <person name="Flood B.E."/>
            <person name="Fliss P."/>
            <person name="Jones D.S."/>
            <person name="Dick G.J."/>
            <person name="Jain S."/>
            <person name="Kaster A.K."/>
            <person name="Winkel M."/>
            <person name="Mussmann M."/>
            <person name="Bailey J."/>
        </authorList>
    </citation>
    <scope>NUCLEOTIDE SEQUENCE [LARGE SCALE GENOMIC DNA]</scope>
    <source>
        <strain evidence="2">Hydrate Ridge</strain>
    </source>
</reference>
<feature type="transmembrane region" description="Helical" evidence="1">
    <location>
        <begin position="14"/>
        <end position="32"/>
    </location>
</feature>
<comment type="caution">
    <text evidence="2">The sequence shown here is derived from an EMBL/GenBank/DDBJ whole genome shotgun (WGS) entry which is preliminary data.</text>
</comment>
<organism evidence="2 3">
    <name type="scientific">Candidatus Thiomargarita nelsonii</name>
    <dbReference type="NCBI Taxonomy" id="1003181"/>
    <lineage>
        <taxon>Bacteria</taxon>
        <taxon>Pseudomonadati</taxon>
        <taxon>Pseudomonadota</taxon>
        <taxon>Gammaproteobacteria</taxon>
        <taxon>Thiotrichales</taxon>
        <taxon>Thiotrichaceae</taxon>
        <taxon>Thiomargarita</taxon>
    </lineage>
</organism>
<dbReference type="NCBIfam" id="NF045611">
    <property type="entry name" value="small_CydP"/>
    <property type="match status" value="1"/>
</dbReference>